<evidence type="ECO:0000256" key="2">
    <source>
        <dbReference type="ARBA" id="ARBA00022475"/>
    </source>
</evidence>
<dbReference type="InterPro" id="IPR025405">
    <property type="entry name" value="DUF4131"/>
</dbReference>
<dbReference type="Proteomes" id="UP000230000">
    <property type="component" value="Unassembled WGS sequence"/>
</dbReference>
<comment type="caution">
    <text evidence="9">The sequence shown here is derived from an EMBL/GenBank/DDBJ whole genome shotgun (WGS) entry which is preliminary data.</text>
</comment>
<protein>
    <submittedName>
        <fullName evidence="9">ComEC/Rec2-related protein</fullName>
    </submittedName>
</protein>
<feature type="transmembrane region" description="Helical" evidence="6">
    <location>
        <begin position="299"/>
        <end position="329"/>
    </location>
</feature>
<dbReference type="AlphaFoldDB" id="A0A2M9CRV6"/>
<name>A0A2M9CRV6_9BACT</name>
<organism evidence="9 10">
    <name type="scientific">Thermoflavifilum aggregans</name>
    <dbReference type="NCBI Taxonomy" id="454188"/>
    <lineage>
        <taxon>Bacteria</taxon>
        <taxon>Pseudomonadati</taxon>
        <taxon>Bacteroidota</taxon>
        <taxon>Chitinophagia</taxon>
        <taxon>Chitinophagales</taxon>
        <taxon>Chitinophagaceae</taxon>
        <taxon>Thermoflavifilum</taxon>
    </lineage>
</organism>
<evidence type="ECO:0000256" key="4">
    <source>
        <dbReference type="ARBA" id="ARBA00022989"/>
    </source>
</evidence>
<evidence type="ECO:0000256" key="3">
    <source>
        <dbReference type="ARBA" id="ARBA00022692"/>
    </source>
</evidence>
<keyword evidence="5 6" id="KW-0472">Membrane</keyword>
<keyword evidence="2" id="KW-1003">Cell membrane</keyword>
<feature type="transmembrane region" description="Helical" evidence="6">
    <location>
        <begin position="366"/>
        <end position="385"/>
    </location>
</feature>
<feature type="transmembrane region" description="Helical" evidence="6">
    <location>
        <begin position="514"/>
        <end position="534"/>
    </location>
</feature>
<evidence type="ECO:0000256" key="5">
    <source>
        <dbReference type="ARBA" id="ARBA00023136"/>
    </source>
</evidence>
<feature type="transmembrane region" description="Helical" evidence="6">
    <location>
        <begin position="341"/>
        <end position="360"/>
    </location>
</feature>
<dbReference type="OrthoDB" id="9761531at2"/>
<dbReference type="Pfam" id="PF03772">
    <property type="entry name" value="Competence"/>
    <property type="match status" value="1"/>
</dbReference>
<dbReference type="GO" id="GO:0005886">
    <property type="term" value="C:plasma membrane"/>
    <property type="evidence" value="ECO:0007669"/>
    <property type="project" value="UniProtKB-SubCell"/>
</dbReference>
<dbReference type="PANTHER" id="PTHR30619:SF1">
    <property type="entry name" value="RECOMBINATION PROTEIN 2"/>
    <property type="match status" value="1"/>
</dbReference>
<feature type="transmembrane region" description="Helical" evidence="6">
    <location>
        <begin position="423"/>
        <end position="447"/>
    </location>
</feature>
<gene>
    <name evidence="9" type="ORF">BXY57_0117</name>
</gene>
<dbReference type="EMBL" id="PGFG01000001">
    <property type="protein sequence ID" value="PJJ74558.1"/>
    <property type="molecule type" value="Genomic_DNA"/>
</dbReference>
<feature type="transmembrane region" description="Helical" evidence="6">
    <location>
        <begin position="454"/>
        <end position="475"/>
    </location>
</feature>
<feature type="transmembrane region" description="Helical" evidence="6">
    <location>
        <begin position="265"/>
        <end position="287"/>
    </location>
</feature>
<evidence type="ECO:0000259" key="7">
    <source>
        <dbReference type="Pfam" id="PF03772"/>
    </source>
</evidence>
<dbReference type="PANTHER" id="PTHR30619">
    <property type="entry name" value="DNA INTERNALIZATION/COMPETENCE PROTEIN COMEC/REC2"/>
    <property type="match status" value="1"/>
</dbReference>
<comment type="subcellular location">
    <subcellularLocation>
        <location evidence="1">Cell membrane</location>
        <topology evidence="1">Multi-pass membrane protein</topology>
    </subcellularLocation>
</comment>
<dbReference type="NCBIfam" id="TIGR00360">
    <property type="entry name" value="ComEC_N-term"/>
    <property type="match status" value="1"/>
</dbReference>
<reference evidence="9 10" key="1">
    <citation type="submission" date="2017-11" db="EMBL/GenBank/DDBJ databases">
        <title>Genomic Encyclopedia of Archaeal and Bacterial Type Strains, Phase II (KMG-II): From Individual Species to Whole Genera.</title>
        <authorList>
            <person name="Goeker M."/>
        </authorList>
    </citation>
    <scope>NUCLEOTIDE SEQUENCE [LARGE SCALE GENOMIC DNA]</scope>
    <source>
        <strain evidence="9 10">DSM 27268</strain>
    </source>
</reference>
<feature type="transmembrane region" description="Helical" evidence="6">
    <location>
        <begin position="29"/>
        <end position="48"/>
    </location>
</feature>
<keyword evidence="4 6" id="KW-1133">Transmembrane helix</keyword>
<evidence type="ECO:0000256" key="1">
    <source>
        <dbReference type="ARBA" id="ARBA00004651"/>
    </source>
</evidence>
<dbReference type="Pfam" id="PF13567">
    <property type="entry name" value="DUF4131"/>
    <property type="match status" value="1"/>
</dbReference>
<proteinExistence type="predicted"/>
<evidence type="ECO:0000259" key="8">
    <source>
        <dbReference type="Pfam" id="PF13567"/>
    </source>
</evidence>
<dbReference type="RefSeq" id="WP_100313270.1">
    <property type="nucleotide sequence ID" value="NZ_PGFG01000001.1"/>
</dbReference>
<accession>A0A2M9CRV6</accession>
<feature type="transmembrane region" description="Helical" evidence="6">
    <location>
        <begin position="397"/>
        <end position="417"/>
    </location>
</feature>
<keyword evidence="10" id="KW-1185">Reference proteome</keyword>
<feature type="transmembrane region" description="Helical" evidence="6">
    <location>
        <begin position="54"/>
        <end position="75"/>
    </location>
</feature>
<feature type="domain" description="DUF4131" evidence="8">
    <location>
        <begin position="29"/>
        <end position="193"/>
    </location>
</feature>
<dbReference type="InterPro" id="IPR004477">
    <property type="entry name" value="ComEC_N"/>
</dbReference>
<evidence type="ECO:0000313" key="9">
    <source>
        <dbReference type="EMBL" id="PJJ74558.1"/>
    </source>
</evidence>
<dbReference type="InterPro" id="IPR052159">
    <property type="entry name" value="Competence_DNA_uptake"/>
</dbReference>
<evidence type="ECO:0000256" key="6">
    <source>
        <dbReference type="SAM" id="Phobius"/>
    </source>
</evidence>
<sequence>MFPSSLRLLVALIAGILCEMYGLVPLSAVYLICSIAVVWTFLFIWISVPARYSIYLTSVHGYMIWIMWICTGYFASALQDPRLRESWIGNRLQPGDQWIGVCKSLEEKSSTYPCVMEARYLIHASGKTETCTGKVLCYLRKAAYARLPQAGDMLLIRKTPTKLAHHTNPGMPDYAGYMEHQQIYHEVFLDSTEWKYFKLGKTGYFSAVATDLLRFFNYLKISCKHKLHDFLSDPDIRGFAYAMVTGDRGEMDPTIIQSYRNTGTIHILAISGLHIGILFGACMFILSLCRIPTHMRVPIALLCAWLFVIFSGMAPSACRAALMISLILLPQWVLKRPISSIDALVSSAILLLIIHPAWIMDIGFQLSYLAVAGILLYYPFLYRCLQTENRIVKKCWSMIAVSVAAQVLILPLSIYYFHQFPVLFFITNLIAVPLSGILLILTCALLIIPWSSLLFYIAKLILITGYILQESIQWFHAMKWSRVENLFISSSEMIWMFICLFGMMAFFMKRSKSALAIAMLGFLGFWINRDYVFLQSCTQQKFIVYHIPHVSLLEWVEGQKAFCWLSGNRHQQDDIRELSVSKSLFHIRRQDLATDSTSCTHVFTWNHLQFIQLDGRKQEFLFFREATFPCFIIVTHNAKPDSTWLQHVSPRAVIADGTNTFGTIAKWKNVCEHLNLHFHATSEKGAFVLNL</sequence>
<feature type="domain" description="ComEC/Rec2-related protein" evidence="7">
    <location>
        <begin position="243"/>
        <end position="508"/>
    </location>
</feature>
<feature type="transmembrane region" description="Helical" evidence="6">
    <location>
        <begin position="487"/>
        <end position="507"/>
    </location>
</feature>
<evidence type="ECO:0000313" key="10">
    <source>
        <dbReference type="Proteomes" id="UP000230000"/>
    </source>
</evidence>
<keyword evidence="3 6" id="KW-0812">Transmembrane</keyword>